<sequence length="281" mass="31020">MVDAFYADNGRIQVIKNDDISFDSDRPSIQLLPDSSKLSISRNVSFPNLLSSPAYLQRTYGSAGPYCESWSALMPQEWGPDEVNTSPEIYPANNWALSGPILRNLPEELIGTVPAGTDYVDVRAKMTRTVVPPVFMQQSPPLVMFKEGDWVGLPGGSCPCEYFPPLARHFDIVLRGTSVYLRRFQSVTNGGQKFGWGESAGNQYGWFTSSTPTWGNQYSNSPGRYGIPAVLMQSLGGDINLNRRAPWASNSAGSCAVYPVDYTSVYACEFEIHPGRYKASR</sequence>
<dbReference type="RefSeq" id="WP_046138276.1">
    <property type="nucleotide sequence ID" value="NZ_LANJ01000011.1"/>
</dbReference>
<proteinExistence type="predicted"/>
<dbReference type="AlphaFoldDB" id="A0A0F5QES5"/>
<organism evidence="1 2">
    <name type="scientific">Devosia epidermidihirudinis</name>
    <dbReference type="NCBI Taxonomy" id="1293439"/>
    <lineage>
        <taxon>Bacteria</taxon>
        <taxon>Pseudomonadati</taxon>
        <taxon>Pseudomonadota</taxon>
        <taxon>Alphaproteobacteria</taxon>
        <taxon>Hyphomicrobiales</taxon>
        <taxon>Devosiaceae</taxon>
        <taxon>Devosia</taxon>
    </lineage>
</organism>
<gene>
    <name evidence="1" type="ORF">WH87_04680</name>
</gene>
<reference evidence="1 2" key="1">
    <citation type="submission" date="2015-03" db="EMBL/GenBank/DDBJ databases">
        <authorList>
            <person name="Lepp D."/>
            <person name="Hassan Y.I."/>
            <person name="Li X.-Z."/>
            <person name="Zhou T."/>
        </authorList>
    </citation>
    <scope>NUCLEOTIDE SEQUENCE [LARGE SCALE GENOMIC DNA]</scope>
    <source>
        <strain evidence="1 2">E84</strain>
    </source>
</reference>
<dbReference type="EMBL" id="LANJ01000011">
    <property type="protein sequence ID" value="KKC39497.1"/>
    <property type="molecule type" value="Genomic_DNA"/>
</dbReference>
<accession>A0A0F5QES5</accession>
<evidence type="ECO:0000313" key="2">
    <source>
        <dbReference type="Proteomes" id="UP000033411"/>
    </source>
</evidence>
<dbReference type="OrthoDB" id="7960825at2"/>
<protein>
    <submittedName>
        <fullName evidence="1">Uncharacterized protein</fullName>
    </submittedName>
</protein>
<comment type="caution">
    <text evidence="1">The sequence shown here is derived from an EMBL/GenBank/DDBJ whole genome shotgun (WGS) entry which is preliminary data.</text>
</comment>
<keyword evidence="2" id="KW-1185">Reference proteome</keyword>
<dbReference type="Proteomes" id="UP000033411">
    <property type="component" value="Unassembled WGS sequence"/>
</dbReference>
<evidence type="ECO:0000313" key="1">
    <source>
        <dbReference type="EMBL" id="KKC39497.1"/>
    </source>
</evidence>
<dbReference type="PATRIC" id="fig|1293439.3.peg.498"/>
<name>A0A0F5QES5_9HYPH</name>
<dbReference type="STRING" id="1293439.WH87_04680"/>